<evidence type="ECO:0000313" key="3">
    <source>
        <dbReference type="Proteomes" id="UP000699975"/>
    </source>
</evidence>
<feature type="transmembrane region" description="Helical" evidence="1">
    <location>
        <begin position="55"/>
        <end position="73"/>
    </location>
</feature>
<feature type="transmembrane region" description="Helical" evidence="1">
    <location>
        <begin position="30"/>
        <end position="48"/>
    </location>
</feature>
<reference evidence="2 3" key="1">
    <citation type="submission" date="2021-04" db="EMBL/GenBank/DDBJ databases">
        <authorList>
            <person name="Pira H."/>
            <person name="Risdian C."/>
            <person name="Wink J."/>
        </authorList>
    </citation>
    <scope>NUCLEOTIDE SEQUENCE [LARGE SCALE GENOMIC DNA]</scope>
    <source>
        <strain evidence="2 3">WH131</strain>
    </source>
</reference>
<dbReference type="EMBL" id="JAGSPB010000002">
    <property type="protein sequence ID" value="MBV7266075.1"/>
    <property type="molecule type" value="Genomic_DNA"/>
</dbReference>
<keyword evidence="3" id="KW-1185">Reference proteome</keyword>
<dbReference type="Proteomes" id="UP000699975">
    <property type="component" value="Unassembled WGS sequence"/>
</dbReference>
<evidence type="ECO:0000313" key="2">
    <source>
        <dbReference type="EMBL" id="MBV7266075.1"/>
    </source>
</evidence>
<name>A0ABS6SM03_9SPHN</name>
<organism evidence="2 3">
    <name type="scientific">Erythrobacter ani</name>
    <dbReference type="NCBI Taxonomy" id="2827235"/>
    <lineage>
        <taxon>Bacteria</taxon>
        <taxon>Pseudomonadati</taxon>
        <taxon>Pseudomonadota</taxon>
        <taxon>Alphaproteobacteria</taxon>
        <taxon>Sphingomonadales</taxon>
        <taxon>Erythrobacteraceae</taxon>
        <taxon>Erythrobacter/Porphyrobacter group</taxon>
        <taxon>Erythrobacter</taxon>
    </lineage>
</organism>
<keyword evidence="1" id="KW-0472">Membrane</keyword>
<keyword evidence="1" id="KW-0812">Transmembrane</keyword>
<protein>
    <submittedName>
        <fullName evidence="2">Uncharacterized protein</fullName>
    </submittedName>
</protein>
<gene>
    <name evidence="2" type="ORF">KCG45_07785</name>
</gene>
<evidence type="ECO:0000256" key="1">
    <source>
        <dbReference type="SAM" id="Phobius"/>
    </source>
</evidence>
<comment type="caution">
    <text evidence="2">The sequence shown here is derived from an EMBL/GenBank/DDBJ whole genome shotgun (WGS) entry which is preliminary data.</text>
</comment>
<accession>A0ABS6SM03</accession>
<dbReference type="RefSeq" id="WP_218316701.1">
    <property type="nucleotide sequence ID" value="NZ_JAGSPB010000002.1"/>
</dbReference>
<proteinExistence type="predicted"/>
<feature type="transmembrane region" description="Helical" evidence="1">
    <location>
        <begin position="93"/>
        <end position="117"/>
    </location>
</feature>
<sequence>MIGLLIPYLEVNDTHVFNPDWTPHARLHEVWQLLTNTTLAAIGLWLVWFGARIRAASLIGLVISAAFVGAYLLRDIYGGSTTYADGSVKIIFGLNATVIAVYVMGAVAALFTFAAFAGSLAGNDRSRDA</sequence>
<keyword evidence="1" id="KW-1133">Transmembrane helix</keyword>